<dbReference type="EMBL" id="QCXX01000001">
    <property type="protein sequence ID" value="PUV26109.1"/>
    <property type="molecule type" value="Genomic_DNA"/>
</dbReference>
<sequence length="193" mass="22879">MDIAYQNHMAEKNSRSFTDIVKTYGSQLLRFVKGKVKKTEDAEDILQEVWYQFSRLTNIDELENAGAWLYAVTRNKITDSYRKKKDESLDDLVGDGEEVDTAFPIRQFLLADDSNNPELKLFKDIFWDELMKALEELPEKQRRVFMLNEIEDKTLQEIAEMENENLKTIISRKGYAVKHLRLRLRNLYEELKF</sequence>
<evidence type="ECO:0000256" key="1">
    <source>
        <dbReference type="ARBA" id="ARBA00010641"/>
    </source>
</evidence>
<dbReference type="OrthoDB" id="9784272at2"/>
<dbReference type="InterPro" id="IPR013324">
    <property type="entry name" value="RNA_pol_sigma_r3/r4-like"/>
</dbReference>
<dbReference type="CDD" id="cd06171">
    <property type="entry name" value="Sigma70_r4"/>
    <property type="match status" value="1"/>
</dbReference>
<comment type="similarity">
    <text evidence="1">Belongs to the sigma-70 factor family. ECF subfamily.</text>
</comment>
<evidence type="ECO:0000256" key="2">
    <source>
        <dbReference type="ARBA" id="ARBA00023015"/>
    </source>
</evidence>
<evidence type="ECO:0000313" key="8">
    <source>
        <dbReference type="EMBL" id="PUV26109.1"/>
    </source>
</evidence>
<gene>
    <name evidence="8" type="ORF">DCO56_03850</name>
</gene>
<dbReference type="Gene3D" id="1.10.10.10">
    <property type="entry name" value="Winged helix-like DNA-binding domain superfamily/Winged helix DNA-binding domain"/>
    <property type="match status" value="1"/>
</dbReference>
<dbReference type="NCBIfam" id="TIGR02937">
    <property type="entry name" value="sigma70-ECF"/>
    <property type="match status" value="1"/>
</dbReference>
<evidence type="ECO:0000313" key="9">
    <source>
        <dbReference type="Proteomes" id="UP000250831"/>
    </source>
</evidence>
<dbReference type="InterPro" id="IPR036388">
    <property type="entry name" value="WH-like_DNA-bd_sf"/>
</dbReference>
<keyword evidence="2" id="KW-0805">Transcription regulation</keyword>
<keyword evidence="5" id="KW-0804">Transcription</keyword>
<dbReference type="PANTHER" id="PTHR43133">
    <property type="entry name" value="RNA POLYMERASE ECF-TYPE SIGMA FACTO"/>
    <property type="match status" value="1"/>
</dbReference>
<evidence type="ECO:0000256" key="3">
    <source>
        <dbReference type="ARBA" id="ARBA00023082"/>
    </source>
</evidence>
<dbReference type="AlphaFoldDB" id="A0A363NZ84"/>
<dbReference type="Pfam" id="PF08281">
    <property type="entry name" value="Sigma70_r4_2"/>
    <property type="match status" value="1"/>
</dbReference>
<dbReference type="GO" id="GO:0003677">
    <property type="term" value="F:DNA binding"/>
    <property type="evidence" value="ECO:0007669"/>
    <property type="project" value="UniProtKB-KW"/>
</dbReference>
<dbReference type="Pfam" id="PF04542">
    <property type="entry name" value="Sigma70_r2"/>
    <property type="match status" value="1"/>
</dbReference>
<dbReference type="Gene3D" id="1.10.1740.10">
    <property type="match status" value="1"/>
</dbReference>
<dbReference type="InterPro" id="IPR007627">
    <property type="entry name" value="RNA_pol_sigma70_r2"/>
</dbReference>
<keyword evidence="3" id="KW-0731">Sigma factor</keyword>
<comment type="caution">
    <text evidence="8">The sequence shown here is derived from an EMBL/GenBank/DDBJ whole genome shotgun (WGS) entry which is preliminary data.</text>
</comment>
<dbReference type="InterPro" id="IPR013249">
    <property type="entry name" value="RNA_pol_sigma70_r4_t2"/>
</dbReference>
<feature type="domain" description="RNA polymerase sigma factor 70 region 4 type 2" evidence="7">
    <location>
        <begin position="128"/>
        <end position="173"/>
    </location>
</feature>
<dbReference type="InterPro" id="IPR014284">
    <property type="entry name" value="RNA_pol_sigma-70_dom"/>
</dbReference>
<dbReference type="InterPro" id="IPR013325">
    <property type="entry name" value="RNA_pol_sigma_r2"/>
</dbReference>
<organism evidence="8 9">
    <name type="scientific">Sphingobacterium athyrii</name>
    <dbReference type="NCBI Taxonomy" id="2152717"/>
    <lineage>
        <taxon>Bacteria</taxon>
        <taxon>Pseudomonadati</taxon>
        <taxon>Bacteroidota</taxon>
        <taxon>Sphingobacteriia</taxon>
        <taxon>Sphingobacteriales</taxon>
        <taxon>Sphingobacteriaceae</taxon>
        <taxon>Sphingobacterium</taxon>
    </lineage>
</organism>
<dbReference type="SUPFAM" id="SSF88659">
    <property type="entry name" value="Sigma3 and sigma4 domains of RNA polymerase sigma factors"/>
    <property type="match status" value="1"/>
</dbReference>
<dbReference type="GO" id="GO:0006352">
    <property type="term" value="P:DNA-templated transcription initiation"/>
    <property type="evidence" value="ECO:0007669"/>
    <property type="project" value="InterPro"/>
</dbReference>
<dbReference type="Proteomes" id="UP000250831">
    <property type="component" value="Unassembled WGS sequence"/>
</dbReference>
<keyword evidence="9" id="KW-1185">Reference proteome</keyword>
<reference evidence="8 9" key="1">
    <citation type="submission" date="2018-04" db="EMBL/GenBank/DDBJ databases">
        <title>Sphingobacterium sp. M46 Genome.</title>
        <authorList>
            <person name="Cheng J."/>
            <person name="Li Y."/>
        </authorList>
    </citation>
    <scope>NUCLEOTIDE SEQUENCE [LARGE SCALE GENOMIC DNA]</scope>
    <source>
        <strain evidence="8 9">M46</strain>
    </source>
</reference>
<keyword evidence="4" id="KW-0238">DNA-binding</keyword>
<protein>
    <submittedName>
        <fullName evidence="8">RNA polymerase subunit sigma-24</fullName>
    </submittedName>
</protein>
<proteinExistence type="inferred from homology"/>
<evidence type="ECO:0000256" key="4">
    <source>
        <dbReference type="ARBA" id="ARBA00023125"/>
    </source>
</evidence>
<evidence type="ECO:0000256" key="5">
    <source>
        <dbReference type="ARBA" id="ARBA00023163"/>
    </source>
</evidence>
<evidence type="ECO:0000259" key="7">
    <source>
        <dbReference type="Pfam" id="PF08281"/>
    </source>
</evidence>
<evidence type="ECO:0000259" key="6">
    <source>
        <dbReference type="Pfam" id="PF04542"/>
    </source>
</evidence>
<accession>A0A363NZ84</accession>
<name>A0A363NZ84_9SPHI</name>
<dbReference type="GO" id="GO:0016987">
    <property type="term" value="F:sigma factor activity"/>
    <property type="evidence" value="ECO:0007669"/>
    <property type="project" value="UniProtKB-KW"/>
</dbReference>
<dbReference type="InterPro" id="IPR039425">
    <property type="entry name" value="RNA_pol_sigma-70-like"/>
</dbReference>
<dbReference type="SUPFAM" id="SSF88946">
    <property type="entry name" value="Sigma2 domain of RNA polymerase sigma factors"/>
    <property type="match status" value="1"/>
</dbReference>
<feature type="domain" description="RNA polymerase sigma-70 region 2" evidence="6">
    <location>
        <begin position="21"/>
        <end position="85"/>
    </location>
</feature>
<dbReference type="PANTHER" id="PTHR43133:SF8">
    <property type="entry name" value="RNA POLYMERASE SIGMA FACTOR HI_1459-RELATED"/>
    <property type="match status" value="1"/>
</dbReference>